<dbReference type="SUPFAM" id="SSF53335">
    <property type="entry name" value="S-adenosyl-L-methionine-dependent methyltransferases"/>
    <property type="match status" value="1"/>
</dbReference>
<dbReference type="Proteomes" id="UP001229421">
    <property type="component" value="Unassembled WGS sequence"/>
</dbReference>
<gene>
    <name evidence="12" type="ORF">QVD17_31796</name>
</gene>
<dbReference type="CDD" id="cd02440">
    <property type="entry name" value="AdoMet_MTases"/>
    <property type="match status" value="1"/>
</dbReference>
<comment type="similarity">
    <text evidence="2 11">Belongs to the methyltransferase superfamily.</text>
</comment>
<evidence type="ECO:0000256" key="2">
    <source>
        <dbReference type="ARBA" id="ARBA00008361"/>
    </source>
</evidence>
<dbReference type="InterPro" id="IPR029063">
    <property type="entry name" value="SAM-dependent_MTases_sf"/>
</dbReference>
<proteinExistence type="inferred from homology"/>
<evidence type="ECO:0000256" key="3">
    <source>
        <dbReference type="ARBA" id="ARBA00022603"/>
    </source>
</evidence>
<accession>A0AAD8K4X1</accession>
<dbReference type="InterPro" id="IPR004159">
    <property type="entry name" value="Put_SAM_MeTrfase"/>
</dbReference>
<dbReference type="GO" id="GO:0005737">
    <property type="term" value="C:cytoplasm"/>
    <property type="evidence" value="ECO:0007669"/>
    <property type="project" value="TreeGrafter"/>
</dbReference>
<dbReference type="PANTHER" id="PTHR10108">
    <property type="entry name" value="SAM-DEPENDENT METHYLTRANSFERASE"/>
    <property type="match status" value="1"/>
</dbReference>
<organism evidence="12 13">
    <name type="scientific">Tagetes erecta</name>
    <name type="common">African marigold</name>
    <dbReference type="NCBI Taxonomy" id="13708"/>
    <lineage>
        <taxon>Eukaryota</taxon>
        <taxon>Viridiplantae</taxon>
        <taxon>Streptophyta</taxon>
        <taxon>Embryophyta</taxon>
        <taxon>Tracheophyta</taxon>
        <taxon>Spermatophyta</taxon>
        <taxon>Magnoliopsida</taxon>
        <taxon>eudicotyledons</taxon>
        <taxon>Gunneridae</taxon>
        <taxon>Pentapetalae</taxon>
        <taxon>asterids</taxon>
        <taxon>campanulids</taxon>
        <taxon>Asterales</taxon>
        <taxon>Asteraceae</taxon>
        <taxon>Asteroideae</taxon>
        <taxon>Heliantheae alliance</taxon>
        <taxon>Tageteae</taxon>
        <taxon>Tagetes</taxon>
    </lineage>
</organism>
<comment type="caution">
    <text evidence="12">The sequence shown here is derived from an EMBL/GenBank/DDBJ whole genome shotgun (WGS) entry which is preliminary data.</text>
</comment>
<keyword evidence="13" id="KW-1185">Reference proteome</keyword>
<dbReference type="AlphaFoldDB" id="A0AAD8K4X1"/>
<dbReference type="GO" id="GO:0032259">
    <property type="term" value="P:methylation"/>
    <property type="evidence" value="ECO:0007669"/>
    <property type="project" value="UniProtKB-KW"/>
</dbReference>
<dbReference type="Gene3D" id="3.40.50.150">
    <property type="entry name" value="Vaccinia Virus protein VP39"/>
    <property type="match status" value="1"/>
</dbReference>
<dbReference type="PANTHER" id="PTHR10108:SF1129">
    <property type="entry name" value="METHYLTRANSFERASE"/>
    <property type="match status" value="1"/>
</dbReference>
<evidence type="ECO:0000256" key="10">
    <source>
        <dbReference type="ARBA" id="ARBA00037847"/>
    </source>
</evidence>
<evidence type="ECO:0000256" key="8">
    <source>
        <dbReference type="ARBA" id="ARBA00023136"/>
    </source>
</evidence>
<evidence type="ECO:0000256" key="4">
    <source>
        <dbReference type="ARBA" id="ARBA00022679"/>
    </source>
</evidence>
<evidence type="ECO:0000313" key="12">
    <source>
        <dbReference type="EMBL" id="KAK1416008.1"/>
    </source>
</evidence>
<reference evidence="12" key="1">
    <citation type="journal article" date="2023" name="bioRxiv">
        <title>Improved chromosome-level genome assembly for marigold (Tagetes erecta).</title>
        <authorList>
            <person name="Jiang F."/>
            <person name="Yuan L."/>
            <person name="Wang S."/>
            <person name="Wang H."/>
            <person name="Xu D."/>
            <person name="Wang A."/>
            <person name="Fan W."/>
        </authorList>
    </citation>
    <scope>NUCLEOTIDE SEQUENCE</scope>
    <source>
        <strain evidence="12">WSJ</strain>
        <tissue evidence="12">Leaf</tissue>
    </source>
</reference>
<dbReference type="Pfam" id="PF03141">
    <property type="entry name" value="Methyltransf_29"/>
    <property type="match status" value="1"/>
</dbReference>
<keyword evidence="7" id="KW-1133">Transmembrane helix</keyword>
<name>A0AAD8K4X1_TARER</name>
<sequence length="411" mass="46247">MRRHLIKKLCLVFGPRLSRIWLILCLVSVLVLIVLSSSSSSSVDSVTLTVKPDIFANYRRLKRQAENDYLDLSSLSVGVSKLKEINVCGKEREHYVPCYNVSANLLAGFKYGKEFDRHCEVSKGEPYCLVRPPKDYKTPLSWPVGRDVIWNENVKITKDQFLASGSMTKRLMLMEENQISFHSDDGLMYDGVKDYSHQVAEMIGLGNDMEFHKAGVRTVLDVGCGFGSFGAHLLSLKLMTICMAAYELTGSQVQISLERGLPAIIGNFNSRQLPFPYLSYDMVHCAECGILWDDKGGLLLIEADRILKPGGYFVLHGSSLSTKKGSMSNPIEEFAQKICWTFIAQQEETFIWQKTTDPQCYSSSVQGVIPPCREEREDIQSYYQPLASCLGGTTSKRWIDIQNRNSTGRIL</sequence>
<keyword evidence="4 11" id="KW-0808">Transferase</keyword>
<protein>
    <recommendedName>
        <fullName evidence="11">Methyltransferase</fullName>
        <ecNumber evidence="11">2.1.1.-</ecNumber>
    </recommendedName>
</protein>
<evidence type="ECO:0000256" key="1">
    <source>
        <dbReference type="ARBA" id="ARBA00004606"/>
    </source>
</evidence>
<keyword evidence="3 11" id="KW-0489">Methyltransferase</keyword>
<keyword evidence="8" id="KW-0472">Membrane</keyword>
<evidence type="ECO:0000256" key="6">
    <source>
        <dbReference type="ARBA" id="ARBA00022968"/>
    </source>
</evidence>
<evidence type="ECO:0000313" key="13">
    <source>
        <dbReference type="Proteomes" id="UP001229421"/>
    </source>
</evidence>
<dbReference type="GO" id="GO:0016020">
    <property type="term" value="C:membrane"/>
    <property type="evidence" value="ECO:0007669"/>
    <property type="project" value="UniProtKB-SubCell"/>
</dbReference>
<dbReference type="FunFam" id="3.40.50.150:FF:000119">
    <property type="entry name" value="probable pectin methyltransferase QUA2"/>
    <property type="match status" value="1"/>
</dbReference>
<dbReference type="GO" id="GO:0012505">
    <property type="term" value="C:endomembrane system"/>
    <property type="evidence" value="ECO:0007669"/>
    <property type="project" value="UniProtKB-SubCell"/>
</dbReference>
<keyword evidence="5" id="KW-0812">Transmembrane</keyword>
<dbReference type="GO" id="GO:0008168">
    <property type="term" value="F:methyltransferase activity"/>
    <property type="evidence" value="ECO:0007669"/>
    <property type="project" value="UniProtKB-UniRule"/>
</dbReference>
<evidence type="ECO:0000256" key="11">
    <source>
        <dbReference type="RuleBase" id="RU366043"/>
    </source>
</evidence>
<dbReference type="EC" id="2.1.1.-" evidence="11"/>
<evidence type="ECO:0000256" key="7">
    <source>
        <dbReference type="ARBA" id="ARBA00022989"/>
    </source>
</evidence>
<evidence type="ECO:0000256" key="5">
    <source>
        <dbReference type="ARBA" id="ARBA00022692"/>
    </source>
</evidence>
<evidence type="ECO:0000256" key="9">
    <source>
        <dbReference type="ARBA" id="ARBA00023180"/>
    </source>
</evidence>
<comment type="subcellular location">
    <subcellularLocation>
        <location evidence="10">Endomembrane system</location>
        <topology evidence="10">Single-pass membrane protein</topology>
    </subcellularLocation>
    <subcellularLocation>
        <location evidence="1 11">Membrane</location>
        <topology evidence="1 11">Single-pass type II membrane protein</topology>
    </subcellularLocation>
</comment>
<keyword evidence="6 11" id="KW-0735">Signal-anchor</keyword>
<dbReference type="EMBL" id="JAUHHV010000008">
    <property type="protein sequence ID" value="KAK1416008.1"/>
    <property type="molecule type" value="Genomic_DNA"/>
</dbReference>
<keyword evidence="9 11" id="KW-0325">Glycoprotein</keyword>